<reference evidence="2 3" key="1">
    <citation type="submission" date="2018-02" db="EMBL/GenBank/DDBJ databases">
        <title>Draft genome of wild Prunus yedoensis var. nudiflora.</title>
        <authorList>
            <person name="Baek S."/>
            <person name="Kim J.-H."/>
            <person name="Choi K."/>
            <person name="Kim G.-B."/>
            <person name="Cho A."/>
            <person name="Jang H."/>
            <person name="Shin C.-H."/>
            <person name="Yu H.-J."/>
            <person name="Mun J.-H."/>
        </authorList>
    </citation>
    <scope>NUCLEOTIDE SEQUENCE [LARGE SCALE GENOMIC DNA]</scope>
    <source>
        <strain evidence="3">cv. Jeju island</strain>
        <tissue evidence="2">Leaf</tissue>
    </source>
</reference>
<dbReference type="Gene3D" id="3.30.200.20">
    <property type="entry name" value="Phosphorylase Kinase, domain 1"/>
    <property type="match status" value="1"/>
</dbReference>
<sequence>MGKCFVYEFEIIRKNDCIQGCLEDCNCEAAFFDGTNCRKQRLPLRYGRRANGTSNIALIKVGVPKPDTDRRIVQPGSKKKGRPDILIICLSFTALIHFVDFREETQCLGIYKNECCELNESVAPRRYAYEELEKMTNNFKEELGRGVSSTVYKGLILGNQSASYRGSKRSPKAVGCSASCTFRAVRRGKA</sequence>
<dbReference type="Proteomes" id="UP000250321">
    <property type="component" value="Unassembled WGS sequence"/>
</dbReference>
<evidence type="ECO:0000256" key="1">
    <source>
        <dbReference type="ARBA" id="ARBA00022729"/>
    </source>
</evidence>
<keyword evidence="3" id="KW-1185">Reference proteome</keyword>
<accession>A0A314Z3R8</accession>
<organism evidence="2 3">
    <name type="scientific">Prunus yedoensis var. nudiflora</name>
    <dbReference type="NCBI Taxonomy" id="2094558"/>
    <lineage>
        <taxon>Eukaryota</taxon>
        <taxon>Viridiplantae</taxon>
        <taxon>Streptophyta</taxon>
        <taxon>Embryophyta</taxon>
        <taxon>Tracheophyta</taxon>
        <taxon>Spermatophyta</taxon>
        <taxon>Magnoliopsida</taxon>
        <taxon>eudicotyledons</taxon>
        <taxon>Gunneridae</taxon>
        <taxon>Pentapetalae</taxon>
        <taxon>rosids</taxon>
        <taxon>fabids</taxon>
        <taxon>Rosales</taxon>
        <taxon>Rosaceae</taxon>
        <taxon>Amygdaloideae</taxon>
        <taxon>Amygdaleae</taxon>
        <taxon>Prunus</taxon>
    </lineage>
</organism>
<protein>
    <recommendedName>
        <fullName evidence="4">Apple domain-containing protein</fullName>
    </recommendedName>
</protein>
<evidence type="ECO:0000313" key="3">
    <source>
        <dbReference type="Proteomes" id="UP000250321"/>
    </source>
</evidence>
<name>A0A314Z3R8_PRUYE</name>
<evidence type="ECO:0000313" key="2">
    <source>
        <dbReference type="EMBL" id="PQQ13370.1"/>
    </source>
</evidence>
<dbReference type="PANTHER" id="PTHR47976:SF7">
    <property type="entry name" value="RECEPTOR-LIKE SERINE_THREONINE-PROTEIN KINASE"/>
    <property type="match status" value="1"/>
</dbReference>
<comment type="caution">
    <text evidence="2">The sequence shown here is derived from an EMBL/GenBank/DDBJ whole genome shotgun (WGS) entry which is preliminary data.</text>
</comment>
<keyword evidence="1" id="KW-0732">Signal</keyword>
<dbReference type="PANTHER" id="PTHR47976">
    <property type="entry name" value="G-TYPE LECTIN S-RECEPTOR-LIKE SERINE/THREONINE-PROTEIN KINASE SD2-5"/>
    <property type="match status" value="1"/>
</dbReference>
<proteinExistence type="predicted"/>
<dbReference type="STRING" id="2094558.A0A314Z3R8"/>
<dbReference type="OrthoDB" id="1726123at2759"/>
<evidence type="ECO:0008006" key="4">
    <source>
        <dbReference type="Google" id="ProtNLM"/>
    </source>
</evidence>
<dbReference type="AlphaFoldDB" id="A0A314Z3R8"/>
<dbReference type="InterPro" id="IPR051343">
    <property type="entry name" value="G-type_lectin_kinases/EP1-like"/>
</dbReference>
<dbReference type="EMBL" id="PJQY01000302">
    <property type="protein sequence ID" value="PQQ13370.1"/>
    <property type="molecule type" value="Genomic_DNA"/>
</dbReference>
<gene>
    <name evidence="2" type="ORF">Pyn_06111</name>
</gene>